<protein>
    <recommendedName>
        <fullName evidence="5">Transmembrane protein</fullName>
    </recommendedName>
</protein>
<gene>
    <name evidence="3" type="ORF">EVJ58_g6177</name>
</gene>
<dbReference type="AlphaFoldDB" id="A0A4Y9YD61"/>
<evidence type="ECO:0000313" key="4">
    <source>
        <dbReference type="Proteomes" id="UP000298390"/>
    </source>
</evidence>
<evidence type="ECO:0008006" key="5">
    <source>
        <dbReference type="Google" id="ProtNLM"/>
    </source>
</evidence>
<reference evidence="3 4" key="1">
    <citation type="submission" date="2019-01" db="EMBL/GenBank/DDBJ databases">
        <title>Genome sequencing of the rare red list fungi Fomitopsis rosea.</title>
        <authorList>
            <person name="Buettner E."/>
            <person name="Kellner H."/>
        </authorList>
    </citation>
    <scope>NUCLEOTIDE SEQUENCE [LARGE SCALE GENOMIC DNA]</scope>
    <source>
        <strain evidence="3 4">DSM 105464</strain>
    </source>
</reference>
<feature type="compositionally biased region" description="Polar residues" evidence="1">
    <location>
        <begin position="185"/>
        <end position="198"/>
    </location>
</feature>
<evidence type="ECO:0000256" key="2">
    <source>
        <dbReference type="SAM" id="Phobius"/>
    </source>
</evidence>
<keyword evidence="2" id="KW-1133">Transmembrane helix</keyword>
<keyword evidence="2" id="KW-0472">Membrane</keyword>
<feature type="region of interest" description="Disordered" evidence="1">
    <location>
        <begin position="181"/>
        <end position="212"/>
    </location>
</feature>
<feature type="transmembrane region" description="Helical" evidence="2">
    <location>
        <begin position="85"/>
        <end position="109"/>
    </location>
</feature>
<organism evidence="3 4">
    <name type="scientific">Rhodofomes roseus</name>
    <dbReference type="NCBI Taxonomy" id="34475"/>
    <lineage>
        <taxon>Eukaryota</taxon>
        <taxon>Fungi</taxon>
        <taxon>Dikarya</taxon>
        <taxon>Basidiomycota</taxon>
        <taxon>Agaricomycotina</taxon>
        <taxon>Agaricomycetes</taxon>
        <taxon>Polyporales</taxon>
        <taxon>Rhodofomes</taxon>
    </lineage>
</organism>
<keyword evidence="2" id="KW-0812">Transmembrane</keyword>
<proteinExistence type="predicted"/>
<accession>A0A4Y9YD61</accession>
<name>A0A4Y9YD61_9APHY</name>
<evidence type="ECO:0000313" key="3">
    <source>
        <dbReference type="EMBL" id="TFY58819.1"/>
    </source>
</evidence>
<dbReference type="EMBL" id="SEKV01000337">
    <property type="protein sequence ID" value="TFY58819.1"/>
    <property type="molecule type" value="Genomic_DNA"/>
</dbReference>
<sequence length="388" mass="42253">MRSRSVNSKHRQDSSMAFAIARKSATVALLVWLCHAAQGKRMSMQSLTTFLKAREVSTTPDPYRIAGNAAVEENAADVPMDHTTAITYVLSFCVILAAICVIFAITVLIRYRKRRRAQGPEKVDGGANWEKIGTQELQGARDRFKRMGLFHPSTACLRQLDARLPCRCPLCIAAEESTVPDLDSRANTRPTETVTSPPDSGRTGTFPRRPRNNENAFAGLVRTRPAQPVSPHEHEWTLFHGSSPALAGSGSMPIRAGPELTPIEPARLSQMSPLSSLRSSLIHGLERPPLLSDDSGLSTIKVVNTPKGEDVKGSPLAEGTSMTVETFTAFKLIPEMDLSNKNAWLSDADWVLANEPVAQPLAEVDLQEPCCASVAKTVARPPLAKVER</sequence>
<evidence type="ECO:0000256" key="1">
    <source>
        <dbReference type="SAM" id="MobiDB-lite"/>
    </source>
</evidence>
<dbReference type="Proteomes" id="UP000298390">
    <property type="component" value="Unassembled WGS sequence"/>
</dbReference>
<comment type="caution">
    <text evidence="3">The sequence shown here is derived from an EMBL/GenBank/DDBJ whole genome shotgun (WGS) entry which is preliminary data.</text>
</comment>